<dbReference type="EMBL" id="AWFF01000032">
    <property type="protein sequence ID" value="KCZ55023.1"/>
    <property type="molecule type" value="Genomic_DNA"/>
</dbReference>
<keyword evidence="4" id="KW-1185">Reference proteome</keyword>
<dbReference type="AlphaFoldDB" id="A0A062UBC1"/>
<evidence type="ECO:0000256" key="2">
    <source>
        <dbReference type="SAM" id="SignalP"/>
    </source>
</evidence>
<comment type="caution">
    <text evidence="3">The sequence shown here is derived from an EMBL/GenBank/DDBJ whole genome shotgun (WGS) entry which is preliminary data.</text>
</comment>
<evidence type="ECO:0008006" key="5">
    <source>
        <dbReference type="Google" id="ProtNLM"/>
    </source>
</evidence>
<accession>A0A062UBC1</accession>
<name>A0A062UBC1_9PROT</name>
<feature type="compositionally biased region" description="Basic and acidic residues" evidence="1">
    <location>
        <begin position="64"/>
        <end position="88"/>
    </location>
</feature>
<feature type="region of interest" description="Disordered" evidence="1">
    <location>
        <begin position="20"/>
        <end position="39"/>
    </location>
</feature>
<sequence>MKKTLAIAALISVLVSPAMAHEEAQTASSDDALSQEVHDGLAKMSVEEISQAVSVETAVLTEDETGKEFEILDADRQETEVEEARYSESEIDETSSPDDAE</sequence>
<dbReference type="Proteomes" id="UP000027037">
    <property type="component" value="Unassembled WGS sequence"/>
</dbReference>
<feature type="compositionally biased region" description="Acidic residues" evidence="1">
    <location>
        <begin position="89"/>
        <end position="101"/>
    </location>
</feature>
<feature type="chain" id="PRO_5001618176" description="PepSY domain-containing protein" evidence="2">
    <location>
        <begin position="21"/>
        <end position="101"/>
    </location>
</feature>
<feature type="signal peptide" evidence="2">
    <location>
        <begin position="1"/>
        <end position="20"/>
    </location>
</feature>
<protein>
    <recommendedName>
        <fullName evidence="5">PepSY domain-containing protein</fullName>
    </recommendedName>
</protein>
<evidence type="ECO:0000313" key="3">
    <source>
        <dbReference type="EMBL" id="KCZ55023.1"/>
    </source>
</evidence>
<gene>
    <name evidence="3" type="ORF">HY29_02100</name>
</gene>
<dbReference type="PATRIC" id="fig|1280946.3.peg.1491"/>
<feature type="region of interest" description="Disordered" evidence="1">
    <location>
        <begin position="62"/>
        <end position="101"/>
    </location>
</feature>
<organism evidence="3 4">
    <name type="scientific">Hyphomonas beringensis</name>
    <dbReference type="NCBI Taxonomy" id="1280946"/>
    <lineage>
        <taxon>Bacteria</taxon>
        <taxon>Pseudomonadati</taxon>
        <taxon>Pseudomonadota</taxon>
        <taxon>Alphaproteobacteria</taxon>
        <taxon>Hyphomonadales</taxon>
        <taxon>Hyphomonadaceae</taxon>
        <taxon>Hyphomonas</taxon>
    </lineage>
</organism>
<evidence type="ECO:0000256" key="1">
    <source>
        <dbReference type="SAM" id="MobiDB-lite"/>
    </source>
</evidence>
<evidence type="ECO:0000313" key="4">
    <source>
        <dbReference type="Proteomes" id="UP000027037"/>
    </source>
</evidence>
<proteinExistence type="predicted"/>
<dbReference type="STRING" id="1280946.HY29_02100"/>
<keyword evidence="2" id="KW-0732">Signal</keyword>
<reference evidence="3 4" key="1">
    <citation type="journal article" date="2014" name="Antonie Van Leeuwenhoek">
        <title>Hyphomonas beringensis sp. nov. and Hyphomonas chukchiensis sp. nov., isolated from surface seawater of the Bering Sea and Chukchi Sea.</title>
        <authorList>
            <person name="Li C."/>
            <person name="Lai Q."/>
            <person name="Li G."/>
            <person name="Dong C."/>
            <person name="Wang J."/>
            <person name="Liao Y."/>
            <person name="Shao Z."/>
        </authorList>
    </citation>
    <scope>NUCLEOTIDE SEQUENCE [LARGE SCALE GENOMIC DNA]</scope>
    <source>
        <strain evidence="3 4">25B14_1</strain>
    </source>
</reference>
<dbReference type="RefSeq" id="WP_034794919.1">
    <property type="nucleotide sequence ID" value="NZ_AWFF01000032.1"/>
</dbReference>